<dbReference type="Pfam" id="PF00571">
    <property type="entry name" value="CBS"/>
    <property type="match status" value="2"/>
</dbReference>
<dbReference type="InterPro" id="IPR051257">
    <property type="entry name" value="Diverse_CBS-Domain"/>
</dbReference>
<dbReference type="EMBL" id="LWHJ01000029">
    <property type="protein sequence ID" value="OAQ38837.1"/>
    <property type="molecule type" value="Genomic_DNA"/>
</dbReference>
<dbReference type="CDD" id="cd04623">
    <property type="entry name" value="CBS_pair_bac_euk"/>
    <property type="match status" value="1"/>
</dbReference>
<dbReference type="PROSITE" id="PS51371">
    <property type="entry name" value="CBS"/>
    <property type="match status" value="2"/>
</dbReference>
<reference evidence="4 5" key="1">
    <citation type="submission" date="2016-04" db="EMBL/GenBank/DDBJ databases">
        <authorList>
            <person name="Evans L.H."/>
            <person name="Alamgir A."/>
            <person name="Owens N."/>
            <person name="Weber N.D."/>
            <person name="Virtaneva K."/>
            <person name="Barbian K."/>
            <person name="Babar A."/>
            <person name="Rosenke K."/>
        </authorList>
    </citation>
    <scope>NUCLEOTIDE SEQUENCE [LARGE SCALE GENOMIC DNA]</scope>
    <source>
        <strain evidence="4 5">CCM 8644</strain>
    </source>
</reference>
<dbReference type="InterPro" id="IPR000644">
    <property type="entry name" value="CBS_dom"/>
</dbReference>
<name>A0A179DCS4_9SPHI</name>
<feature type="domain" description="CBS" evidence="3">
    <location>
        <begin position="76"/>
        <end position="132"/>
    </location>
</feature>
<keyword evidence="4" id="KW-0808">Transferase</keyword>
<dbReference type="Proteomes" id="UP000078459">
    <property type="component" value="Unassembled WGS sequence"/>
</dbReference>
<dbReference type="GO" id="GO:0016301">
    <property type="term" value="F:kinase activity"/>
    <property type="evidence" value="ECO:0007669"/>
    <property type="project" value="UniProtKB-KW"/>
</dbReference>
<organism evidence="4 5">
    <name type="scientific">Pedobacter psychrophilus</name>
    <dbReference type="NCBI Taxonomy" id="1826909"/>
    <lineage>
        <taxon>Bacteria</taxon>
        <taxon>Pseudomonadati</taxon>
        <taxon>Bacteroidota</taxon>
        <taxon>Sphingobacteriia</taxon>
        <taxon>Sphingobacteriales</taxon>
        <taxon>Sphingobacteriaceae</taxon>
        <taxon>Pedobacter</taxon>
    </lineage>
</organism>
<dbReference type="STRING" id="1826909.A5893_12390"/>
<dbReference type="InterPro" id="IPR046342">
    <property type="entry name" value="CBS_dom_sf"/>
</dbReference>
<protein>
    <submittedName>
        <fullName evidence="4">Histidine kinase</fullName>
    </submittedName>
</protein>
<reference evidence="4 5" key="2">
    <citation type="submission" date="2016-06" db="EMBL/GenBank/DDBJ databases">
        <title>Pedobacter psychrophilus sp. nov., isolated from Antarctic fragmentary rock.</title>
        <authorList>
            <person name="Svec P."/>
        </authorList>
    </citation>
    <scope>NUCLEOTIDE SEQUENCE [LARGE SCALE GENOMIC DNA]</scope>
    <source>
        <strain evidence="4 5">CCM 8644</strain>
    </source>
</reference>
<dbReference type="Gene3D" id="3.10.580.10">
    <property type="entry name" value="CBS-domain"/>
    <property type="match status" value="1"/>
</dbReference>
<accession>A0A179DCS4</accession>
<evidence type="ECO:0000259" key="3">
    <source>
        <dbReference type="PROSITE" id="PS51371"/>
    </source>
</evidence>
<evidence type="ECO:0000313" key="5">
    <source>
        <dbReference type="Proteomes" id="UP000078459"/>
    </source>
</evidence>
<gene>
    <name evidence="4" type="ORF">A5893_12390</name>
</gene>
<feature type="domain" description="CBS" evidence="3">
    <location>
        <begin position="8"/>
        <end position="67"/>
    </location>
</feature>
<sequence length="142" mass="16211">MIAVHQILSQKEGRLITINPESMVYEALEIMNSYNISAIMIVEDDRLMGIFTERDYARKVVLKGKSSKEVKIIEVMTPNPKTITPKDSLDHCMKLMTDMHIRHLPVETDGKLTGMISIGDVVKYIIEDQKQTIKNLESYINS</sequence>
<evidence type="ECO:0000256" key="1">
    <source>
        <dbReference type="ARBA" id="ARBA00023122"/>
    </source>
</evidence>
<proteinExistence type="predicted"/>
<keyword evidence="5" id="KW-1185">Reference proteome</keyword>
<keyword evidence="1 2" id="KW-0129">CBS domain</keyword>
<evidence type="ECO:0000256" key="2">
    <source>
        <dbReference type="PROSITE-ProRule" id="PRU00703"/>
    </source>
</evidence>
<dbReference type="SUPFAM" id="SSF54631">
    <property type="entry name" value="CBS-domain pair"/>
    <property type="match status" value="1"/>
</dbReference>
<dbReference type="InterPro" id="IPR044725">
    <property type="entry name" value="CBSX3_CBS_dom"/>
</dbReference>
<dbReference type="AlphaFoldDB" id="A0A179DCS4"/>
<dbReference type="SMART" id="SM00116">
    <property type="entry name" value="CBS"/>
    <property type="match status" value="2"/>
</dbReference>
<evidence type="ECO:0000313" key="4">
    <source>
        <dbReference type="EMBL" id="OAQ38837.1"/>
    </source>
</evidence>
<dbReference type="PANTHER" id="PTHR43080:SF2">
    <property type="entry name" value="CBS DOMAIN-CONTAINING PROTEIN"/>
    <property type="match status" value="1"/>
</dbReference>
<keyword evidence="4" id="KW-0418">Kinase</keyword>
<dbReference type="OrthoDB" id="9802114at2"/>
<comment type="caution">
    <text evidence="4">The sequence shown here is derived from an EMBL/GenBank/DDBJ whole genome shotgun (WGS) entry which is preliminary data.</text>
</comment>
<dbReference type="PANTHER" id="PTHR43080">
    <property type="entry name" value="CBS DOMAIN-CONTAINING PROTEIN CBSX3, MITOCHONDRIAL"/>
    <property type="match status" value="1"/>
</dbReference>
<dbReference type="RefSeq" id="WP_068822990.1">
    <property type="nucleotide sequence ID" value="NZ_LWHJ01000029.1"/>
</dbReference>